<dbReference type="PROSITE" id="PS50850">
    <property type="entry name" value="MFS"/>
    <property type="match status" value="1"/>
</dbReference>
<dbReference type="InterPro" id="IPR011701">
    <property type="entry name" value="MFS"/>
</dbReference>
<reference evidence="6 7" key="1">
    <citation type="journal article" date="2017" name="ISME J.">
        <title>Energy and carbon metabolisms in a deep terrestrial subsurface fluid microbial community.</title>
        <authorList>
            <person name="Momper L."/>
            <person name="Jungbluth S.P."/>
            <person name="Lee M.D."/>
            <person name="Amend J.P."/>
        </authorList>
    </citation>
    <scope>NUCLEOTIDE SEQUENCE [LARGE SCALE GENOMIC DNA]</scope>
    <source>
        <strain evidence="6">SURF_17</strain>
    </source>
</reference>
<feature type="transmembrane region" description="Helical" evidence="4">
    <location>
        <begin position="231"/>
        <end position="254"/>
    </location>
</feature>
<evidence type="ECO:0000256" key="3">
    <source>
        <dbReference type="ARBA" id="ARBA00023136"/>
    </source>
</evidence>
<evidence type="ECO:0000256" key="4">
    <source>
        <dbReference type="SAM" id="Phobius"/>
    </source>
</evidence>
<dbReference type="PANTHER" id="PTHR23526">
    <property type="entry name" value="INTEGRAL MEMBRANE TRANSPORT PROTEIN-RELATED"/>
    <property type="match status" value="1"/>
</dbReference>
<evidence type="ECO:0000259" key="5">
    <source>
        <dbReference type="PROSITE" id="PS50850"/>
    </source>
</evidence>
<dbReference type="InterPro" id="IPR052528">
    <property type="entry name" value="Sugar_transport-like"/>
</dbReference>
<feature type="transmembrane region" description="Helical" evidence="4">
    <location>
        <begin position="148"/>
        <end position="165"/>
    </location>
</feature>
<dbReference type="GO" id="GO:0022857">
    <property type="term" value="F:transmembrane transporter activity"/>
    <property type="evidence" value="ECO:0007669"/>
    <property type="project" value="InterPro"/>
</dbReference>
<accession>A0A419EUQ9</accession>
<feature type="transmembrane region" description="Helical" evidence="4">
    <location>
        <begin position="21"/>
        <end position="39"/>
    </location>
</feature>
<evidence type="ECO:0000256" key="2">
    <source>
        <dbReference type="ARBA" id="ARBA00022989"/>
    </source>
</evidence>
<feature type="transmembrane region" description="Helical" evidence="4">
    <location>
        <begin position="294"/>
        <end position="312"/>
    </location>
</feature>
<dbReference type="InterPro" id="IPR036259">
    <property type="entry name" value="MFS_trans_sf"/>
</dbReference>
<dbReference type="Proteomes" id="UP000285961">
    <property type="component" value="Unassembled WGS sequence"/>
</dbReference>
<evidence type="ECO:0000313" key="7">
    <source>
        <dbReference type="Proteomes" id="UP000285961"/>
    </source>
</evidence>
<dbReference type="SUPFAM" id="SSF103473">
    <property type="entry name" value="MFS general substrate transporter"/>
    <property type="match status" value="1"/>
</dbReference>
<sequence length="461" mass="51335">MESREREDLKNSIYEGMLAHVFATLTGGMFLTGFALYLGMDELKIGLLGAMPFMVAVFQLPASHLMEKHGGRRRVWFWSSAIGRVTWLSVLIFALMPILPTSFKMLIVLCLIFLSYSCNSVSSVSWLSLMSDIVPEGIRGRFFGTRNMLCGTAGMIAILVFGNSLDYLREHLSEGLPLGFSIIFGSAVLAGVWSLRFLNRIREPQVKKAVHGGSFQENAFIAFKDANFRRFILFALAWSFSVHFAAPFFTLYFLRDMGFSYGFVAVLNITAATADLLGMRLWGGISDKVRNRPIIRVGTLITAFIPLAWILVTPQSRVLPILINTVAGLFWAGINLCMNNMLLRISPRENKSMFLSTYNILAGLGAASGPILAGWILKSLADANMMIFSWKVLPIYIIFLVSAAGRLISRNILRNVREPEEGEVGELIRILGSIRGLNVASGFNYLLHPFIAFAKNSRNRQ</sequence>
<feature type="transmembrane region" description="Helical" evidence="4">
    <location>
        <begin position="260"/>
        <end position="282"/>
    </location>
</feature>
<dbReference type="PANTHER" id="PTHR23526:SF2">
    <property type="entry name" value="MAJOR FACILITATOR SUPERFAMILY (MFS) PROFILE DOMAIN-CONTAINING PROTEIN"/>
    <property type="match status" value="1"/>
</dbReference>
<dbReference type="AlphaFoldDB" id="A0A419EUQ9"/>
<feature type="transmembrane region" description="Helical" evidence="4">
    <location>
        <begin position="105"/>
        <end position="127"/>
    </location>
</feature>
<feature type="transmembrane region" description="Helical" evidence="4">
    <location>
        <begin position="177"/>
        <end position="198"/>
    </location>
</feature>
<evidence type="ECO:0000256" key="1">
    <source>
        <dbReference type="ARBA" id="ARBA00022692"/>
    </source>
</evidence>
<keyword evidence="1 4" id="KW-0812">Transmembrane</keyword>
<feature type="transmembrane region" description="Helical" evidence="4">
    <location>
        <begin position="388"/>
        <end position="408"/>
    </location>
</feature>
<keyword evidence="3 4" id="KW-0472">Membrane</keyword>
<feature type="transmembrane region" description="Helical" evidence="4">
    <location>
        <begin position="358"/>
        <end position="376"/>
    </location>
</feature>
<feature type="transmembrane region" description="Helical" evidence="4">
    <location>
        <begin position="45"/>
        <end position="63"/>
    </location>
</feature>
<feature type="domain" description="Major facilitator superfamily (MFS) profile" evidence="5">
    <location>
        <begin position="227"/>
        <end position="461"/>
    </location>
</feature>
<dbReference type="Gene3D" id="1.20.1250.20">
    <property type="entry name" value="MFS general substrate transporter like domains"/>
    <property type="match status" value="2"/>
</dbReference>
<protein>
    <submittedName>
        <fullName evidence="6">MFS transporter</fullName>
    </submittedName>
</protein>
<dbReference type="InterPro" id="IPR020846">
    <property type="entry name" value="MFS_dom"/>
</dbReference>
<feature type="transmembrane region" description="Helical" evidence="4">
    <location>
        <begin position="75"/>
        <end position="99"/>
    </location>
</feature>
<dbReference type="EMBL" id="QZKI01000095">
    <property type="protein sequence ID" value="RJP68040.1"/>
    <property type="molecule type" value="Genomic_DNA"/>
</dbReference>
<dbReference type="Pfam" id="PF07690">
    <property type="entry name" value="MFS_1"/>
    <property type="match status" value="1"/>
</dbReference>
<name>A0A419EUQ9_9BACT</name>
<keyword evidence="2 4" id="KW-1133">Transmembrane helix</keyword>
<organism evidence="6 7">
    <name type="scientific">Candidatus Abyssobacteria bacterium SURF_17</name>
    <dbReference type="NCBI Taxonomy" id="2093361"/>
    <lineage>
        <taxon>Bacteria</taxon>
        <taxon>Pseudomonadati</taxon>
        <taxon>Candidatus Hydrogenedentota</taxon>
        <taxon>Candidatus Abyssobacteria</taxon>
    </lineage>
</organism>
<gene>
    <name evidence="6" type="ORF">C4532_13460</name>
</gene>
<proteinExistence type="predicted"/>
<evidence type="ECO:0000313" key="6">
    <source>
        <dbReference type="EMBL" id="RJP68040.1"/>
    </source>
</evidence>
<comment type="caution">
    <text evidence="6">The sequence shown here is derived from an EMBL/GenBank/DDBJ whole genome shotgun (WGS) entry which is preliminary data.</text>
</comment>
<feature type="transmembrane region" description="Helical" evidence="4">
    <location>
        <begin position="318"/>
        <end position="337"/>
    </location>
</feature>